<evidence type="ECO:0000313" key="1">
    <source>
        <dbReference type="EMBL" id="GFD32047.1"/>
    </source>
</evidence>
<protein>
    <submittedName>
        <fullName evidence="1">Uncharacterized protein</fullName>
    </submittedName>
</protein>
<dbReference type="EMBL" id="BKCJ011420045">
    <property type="protein sequence ID" value="GFD32047.1"/>
    <property type="molecule type" value="Genomic_DNA"/>
</dbReference>
<gene>
    <name evidence="1" type="ORF">Tci_904016</name>
</gene>
<reference evidence="1" key="1">
    <citation type="journal article" date="2019" name="Sci. Rep.">
        <title>Draft genome of Tanacetum cinerariifolium, the natural source of mosquito coil.</title>
        <authorList>
            <person name="Yamashiro T."/>
            <person name="Shiraishi A."/>
            <person name="Satake H."/>
            <person name="Nakayama K."/>
        </authorList>
    </citation>
    <scope>NUCLEOTIDE SEQUENCE</scope>
</reference>
<sequence>MSLLMLYEAREPENIKKKDVGGMLVENSGDPKKVRTEKLEPRVDGTLFLNSRSWLPCY</sequence>
<name>A0A699VAB7_TANCI</name>
<organism evidence="1">
    <name type="scientific">Tanacetum cinerariifolium</name>
    <name type="common">Dalmatian daisy</name>
    <name type="synonym">Chrysanthemum cinerariifolium</name>
    <dbReference type="NCBI Taxonomy" id="118510"/>
    <lineage>
        <taxon>Eukaryota</taxon>
        <taxon>Viridiplantae</taxon>
        <taxon>Streptophyta</taxon>
        <taxon>Embryophyta</taxon>
        <taxon>Tracheophyta</taxon>
        <taxon>Spermatophyta</taxon>
        <taxon>Magnoliopsida</taxon>
        <taxon>eudicotyledons</taxon>
        <taxon>Gunneridae</taxon>
        <taxon>Pentapetalae</taxon>
        <taxon>asterids</taxon>
        <taxon>campanulids</taxon>
        <taxon>Asterales</taxon>
        <taxon>Asteraceae</taxon>
        <taxon>Asteroideae</taxon>
        <taxon>Anthemideae</taxon>
        <taxon>Anthemidinae</taxon>
        <taxon>Tanacetum</taxon>
    </lineage>
</organism>
<proteinExistence type="predicted"/>
<accession>A0A699VAB7</accession>
<dbReference type="AlphaFoldDB" id="A0A699VAB7"/>
<feature type="non-terminal residue" evidence="1">
    <location>
        <position position="58"/>
    </location>
</feature>
<comment type="caution">
    <text evidence="1">The sequence shown here is derived from an EMBL/GenBank/DDBJ whole genome shotgun (WGS) entry which is preliminary data.</text>
</comment>